<comment type="catalytic activity">
    <reaction evidence="6">
        <text>cytidine(1402) in 16S rRNA + S-adenosyl-L-methionine = N(4)-methylcytidine(1402) in 16S rRNA + S-adenosyl-L-homocysteine + H(+)</text>
        <dbReference type="Rhea" id="RHEA:42928"/>
        <dbReference type="Rhea" id="RHEA-COMP:10286"/>
        <dbReference type="Rhea" id="RHEA-COMP:10287"/>
        <dbReference type="ChEBI" id="CHEBI:15378"/>
        <dbReference type="ChEBI" id="CHEBI:57856"/>
        <dbReference type="ChEBI" id="CHEBI:59789"/>
        <dbReference type="ChEBI" id="CHEBI:74506"/>
        <dbReference type="ChEBI" id="CHEBI:82748"/>
        <dbReference type="EC" id="2.1.1.199"/>
    </reaction>
</comment>
<comment type="function">
    <text evidence="6">Specifically methylates the N4 position of cytidine in position 1402 (C1402) of 16S rRNA.</text>
</comment>
<dbReference type="EC" id="2.1.1.199" evidence="6"/>
<evidence type="ECO:0000256" key="4">
    <source>
        <dbReference type="ARBA" id="ARBA00022679"/>
    </source>
</evidence>
<organism evidence="7 8">
    <name type="scientific">Candidatus Collierbacteria bacterium RIFOXYD1_FULL_40_9</name>
    <dbReference type="NCBI Taxonomy" id="1817731"/>
    <lineage>
        <taxon>Bacteria</taxon>
        <taxon>Candidatus Collieribacteriota</taxon>
    </lineage>
</organism>
<dbReference type="PANTHER" id="PTHR11265:SF0">
    <property type="entry name" value="12S RRNA N4-METHYLCYTIDINE METHYLTRANSFERASE"/>
    <property type="match status" value="1"/>
</dbReference>
<keyword evidence="6" id="KW-0963">Cytoplasm</keyword>
<dbReference type="Proteomes" id="UP000179237">
    <property type="component" value="Unassembled WGS sequence"/>
</dbReference>
<comment type="similarity">
    <text evidence="1 6">Belongs to the methyltransferase superfamily. RsmH family.</text>
</comment>
<feature type="binding site" evidence="6">
    <location>
        <position position="53"/>
    </location>
    <ligand>
        <name>S-adenosyl-L-methionine</name>
        <dbReference type="ChEBI" id="CHEBI:59789"/>
    </ligand>
</feature>
<dbReference type="SUPFAM" id="SSF81799">
    <property type="entry name" value="Putative methyltransferase TM0872, insert domain"/>
    <property type="match status" value="1"/>
</dbReference>
<dbReference type="InterPro" id="IPR029063">
    <property type="entry name" value="SAM-dependent_MTases_sf"/>
</dbReference>
<accession>A0A1F5FVL1</accession>
<dbReference type="HAMAP" id="MF_01007">
    <property type="entry name" value="16SrRNA_methyltr_H"/>
    <property type="match status" value="1"/>
</dbReference>
<sequence length="310" mass="34516">MTEQSNRHYSAFKGEITKHLSLKSGDLFVDLTLGDGGHTQEALEAGCKVISFDVDPQSIERATFFLKDIAKPQLLTSDSKPDTLFKNSNWVIINTNFINFLSEINKHSIKAVNKILVDLGPSQNQVLNENRGFSFNSNALLDMRIDPTLSVTAKDLINVLNEGELRELFLLADETYAKPLAKSIVNFRKTAPITTCKQLATLISSVKHSAVGKIHPATKVFMSLRMAVNSERENIKQLLQLIPQALAADGVAGIITFHSTEDRVVKESIKDLTQKNLVFAINKKPIEPSIEELKNSMRTRSAKLRLIKKC</sequence>
<dbReference type="PIRSF" id="PIRSF004486">
    <property type="entry name" value="MraW"/>
    <property type="match status" value="1"/>
</dbReference>
<dbReference type="GO" id="GO:0070475">
    <property type="term" value="P:rRNA base methylation"/>
    <property type="evidence" value="ECO:0007669"/>
    <property type="project" value="UniProtKB-UniRule"/>
</dbReference>
<gene>
    <name evidence="6" type="primary">rsmH</name>
    <name evidence="7" type="ORF">A2572_01335</name>
</gene>
<dbReference type="GO" id="GO:0071424">
    <property type="term" value="F:rRNA (cytosine-N4-)-methyltransferase activity"/>
    <property type="evidence" value="ECO:0007669"/>
    <property type="project" value="UniProtKB-UniRule"/>
</dbReference>
<dbReference type="EMBL" id="MFAQ01000011">
    <property type="protein sequence ID" value="OGD83649.1"/>
    <property type="molecule type" value="Genomic_DNA"/>
</dbReference>
<evidence type="ECO:0000256" key="1">
    <source>
        <dbReference type="ARBA" id="ARBA00010396"/>
    </source>
</evidence>
<evidence type="ECO:0000256" key="5">
    <source>
        <dbReference type="ARBA" id="ARBA00022691"/>
    </source>
</evidence>
<evidence type="ECO:0000313" key="8">
    <source>
        <dbReference type="Proteomes" id="UP000179237"/>
    </source>
</evidence>
<name>A0A1F5FVL1_9BACT</name>
<evidence type="ECO:0000256" key="2">
    <source>
        <dbReference type="ARBA" id="ARBA00022552"/>
    </source>
</evidence>
<comment type="subcellular location">
    <subcellularLocation>
        <location evidence="6">Cytoplasm</location>
    </subcellularLocation>
</comment>
<dbReference type="NCBIfam" id="TIGR00006">
    <property type="entry name" value="16S rRNA (cytosine(1402)-N(4))-methyltransferase RsmH"/>
    <property type="match status" value="1"/>
</dbReference>
<dbReference type="InterPro" id="IPR023397">
    <property type="entry name" value="SAM-dep_MeTrfase_MraW_recog"/>
</dbReference>
<protein>
    <recommendedName>
        <fullName evidence="6">Ribosomal RNA small subunit methyltransferase H</fullName>
        <ecNumber evidence="6">2.1.1.199</ecNumber>
    </recommendedName>
    <alternativeName>
        <fullName evidence="6">16S rRNA m(4)C1402 methyltransferase</fullName>
    </alternativeName>
    <alternativeName>
        <fullName evidence="6">rRNA (cytosine-N(4)-)-methyltransferase RsmH</fullName>
    </alternativeName>
</protein>
<keyword evidence="2 6" id="KW-0698">rRNA processing</keyword>
<dbReference type="Pfam" id="PF01795">
    <property type="entry name" value="Methyltransf_5"/>
    <property type="match status" value="1"/>
</dbReference>
<comment type="caution">
    <text evidence="7">The sequence shown here is derived from an EMBL/GenBank/DDBJ whole genome shotgun (WGS) entry which is preliminary data.</text>
</comment>
<keyword evidence="5 6" id="KW-0949">S-adenosyl-L-methionine</keyword>
<feature type="binding site" evidence="6">
    <location>
        <position position="118"/>
    </location>
    <ligand>
        <name>S-adenosyl-L-methionine</name>
        <dbReference type="ChEBI" id="CHEBI:59789"/>
    </ligand>
</feature>
<dbReference type="SUPFAM" id="SSF53335">
    <property type="entry name" value="S-adenosyl-L-methionine-dependent methyltransferases"/>
    <property type="match status" value="1"/>
</dbReference>
<dbReference type="AlphaFoldDB" id="A0A1F5FVL1"/>
<dbReference type="Gene3D" id="3.40.50.150">
    <property type="entry name" value="Vaccinia Virus protein VP39"/>
    <property type="match status" value="1"/>
</dbReference>
<keyword evidence="4 6" id="KW-0808">Transferase</keyword>
<dbReference type="Gene3D" id="1.10.150.170">
    <property type="entry name" value="Putative methyltransferase TM0872, insert domain"/>
    <property type="match status" value="1"/>
</dbReference>
<dbReference type="GO" id="GO:0005737">
    <property type="term" value="C:cytoplasm"/>
    <property type="evidence" value="ECO:0007669"/>
    <property type="project" value="UniProtKB-SubCell"/>
</dbReference>
<dbReference type="InterPro" id="IPR002903">
    <property type="entry name" value="RsmH"/>
</dbReference>
<reference evidence="7 8" key="1">
    <citation type="journal article" date="2016" name="Nat. Commun.">
        <title>Thousands of microbial genomes shed light on interconnected biogeochemical processes in an aquifer system.</title>
        <authorList>
            <person name="Anantharaman K."/>
            <person name="Brown C.T."/>
            <person name="Hug L.A."/>
            <person name="Sharon I."/>
            <person name="Castelle C.J."/>
            <person name="Probst A.J."/>
            <person name="Thomas B.C."/>
            <person name="Singh A."/>
            <person name="Wilkins M.J."/>
            <person name="Karaoz U."/>
            <person name="Brodie E.L."/>
            <person name="Williams K.H."/>
            <person name="Hubbard S.S."/>
            <person name="Banfield J.F."/>
        </authorList>
    </citation>
    <scope>NUCLEOTIDE SEQUENCE [LARGE SCALE GENOMIC DNA]</scope>
</reference>
<keyword evidence="3 6" id="KW-0489">Methyltransferase</keyword>
<evidence type="ECO:0000256" key="6">
    <source>
        <dbReference type="HAMAP-Rule" id="MF_01007"/>
    </source>
</evidence>
<feature type="binding site" evidence="6">
    <location>
        <position position="125"/>
    </location>
    <ligand>
        <name>S-adenosyl-L-methionine</name>
        <dbReference type="ChEBI" id="CHEBI:59789"/>
    </ligand>
</feature>
<evidence type="ECO:0000313" key="7">
    <source>
        <dbReference type="EMBL" id="OGD83649.1"/>
    </source>
</evidence>
<evidence type="ECO:0000256" key="3">
    <source>
        <dbReference type="ARBA" id="ARBA00022603"/>
    </source>
</evidence>
<feature type="binding site" evidence="6">
    <location>
        <position position="97"/>
    </location>
    <ligand>
        <name>S-adenosyl-L-methionine</name>
        <dbReference type="ChEBI" id="CHEBI:59789"/>
    </ligand>
</feature>
<feature type="binding site" evidence="6">
    <location>
        <begin position="36"/>
        <end position="38"/>
    </location>
    <ligand>
        <name>S-adenosyl-L-methionine</name>
        <dbReference type="ChEBI" id="CHEBI:59789"/>
    </ligand>
</feature>
<dbReference type="PANTHER" id="PTHR11265">
    <property type="entry name" value="S-ADENOSYL-METHYLTRANSFERASE MRAW"/>
    <property type="match status" value="1"/>
</dbReference>
<proteinExistence type="inferred from homology"/>